<dbReference type="PANTHER" id="PTHR43318:SF1">
    <property type="entry name" value="POLYSACCHARIDE BIOSYNTHESIS PROTEIN EPSC-RELATED"/>
    <property type="match status" value="1"/>
</dbReference>
<feature type="transmembrane region" description="Helical" evidence="2">
    <location>
        <begin position="57"/>
        <end position="79"/>
    </location>
</feature>
<dbReference type="AlphaFoldDB" id="A0A1L8CLN7"/>
<feature type="domain" description="Polysaccharide biosynthesis protein CapD-like" evidence="3">
    <location>
        <begin position="297"/>
        <end position="581"/>
    </location>
</feature>
<dbReference type="Pfam" id="PF13727">
    <property type="entry name" value="CoA_binding_3"/>
    <property type="match status" value="1"/>
</dbReference>
<dbReference type="SUPFAM" id="SSF51735">
    <property type="entry name" value="NAD(P)-binding Rossmann-fold domains"/>
    <property type="match status" value="2"/>
</dbReference>
<dbReference type="Pfam" id="PF02719">
    <property type="entry name" value="Polysacc_synt_2"/>
    <property type="match status" value="1"/>
</dbReference>
<keyword evidence="5" id="KW-1185">Reference proteome</keyword>
<dbReference type="Proteomes" id="UP000231632">
    <property type="component" value="Unassembled WGS sequence"/>
</dbReference>
<evidence type="ECO:0000256" key="1">
    <source>
        <dbReference type="ARBA" id="ARBA00007430"/>
    </source>
</evidence>
<dbReference type="CDD" id="cd05237">
    <property type="entry name" value="UDP_invert_4-6DH_SDR_e"/>
    <property type="match status" value="1"/>
</dbReference>
<dbReference type="InterPro" id="IPR003869">
    <property type="entry name" value="Polysac_CapD-like"/>
</dbReference>
<dbReference type="Gene3D" id="3.40.50.720">
    <property type="entry name" value="NAD(P)-binding Rossmann-like Domain"/>
    <property type="match status" value="2"/>
</dbReference>
<sequence length="640" mass="71326">MPRLLFCEAWQAMGKIKLLQNSLLVMIHDLAWIPLAVWLAFWLRFNLDVIPVEYVRPLQVLIIISLPLQAVTFWFFGLYRGIWRFASIPDLLRILKAVLIGALLCFIALFVWQRMEGIPRSVLLLYPSILIIGLAVPRLVYRWLKDRNLNITTFSRKRALLVGAGQAGELLVRDLLKNGPYQPVGFLDDSQRRQGQEIHGVRVVGSLSTIEKTIQNFGVEVVLLAMPSAPHQVIQSVLSKCQKHAIPCRTLPSVSDLADGKVEVSRLRKVQIEDLLGREAVELDQSGIHDLLAAQVVLVTGAGGSIGSELCRQVLRYNPTKLILLDHGEFNLYTIDKELSSVGTADHVKMHAVLGDIRDVSRMRWLFEHFRPDVVFNAAAYKHVPLVEGNPAEGVKTNVLGTCQIADLAVEFGVKKFLQVSTDKAVNPTNVMGTTKRTAEIYCQNLNLRTDSTAFVTTRFGNVLGSAGSVVPLFRSQIEAGGPITVTHPEITRYFMTIPEAVSLILQAATMGQGGEIFVLDMGEPVKVVELAEQMIRLTGFEPGRDIEIQFTGLRPGEKLYEELFHESEVLQPTSHPKILLSASREVDWQQIQHVLVNLGESCASRDVNRLYRELKVLVPEFVSDSLEKSHGKAISDISS</sequence>
<dbReference type="PANTHER" id="PTHR43318">
    <property type="entry name" value="UDP-N-ACETYLGLUCOSAMINE 4,6-DEHYDRATASE"/>
    <property type="match status" value="1"/>
</dbReference>
<dbReference type="InterPro" id="IPR036291">
    <property type="entry name" value="NAD(P)-bd_dom_sf"/>
</dbReference>
<organism evidence="4 5">
    <name type="scientific">Mariprofundus micogutta</name>
    <dbReference type="NCBI Taxonomy" id="1921010"/>
    <lineage>
        <taxon>Bacteria</taxon>
        <taxon>Pseudomonadati</taxon>
        <taxon>Pseudomonadota</taxon>
        <taxon>Candidatius Mariprofundia</taxon>
        <taxon>Mariprofundales</taxon>
        <taxon>Mariprofundaceae</taxon>
        <taxon>Mariprofundus</taxon>
    </lineage>
</organism>
<reference evidence="4 5" key="1">
    <citation type="journal article" date="2017" name="Arch. Microbiol.">
        <title>Mariprofundus micogutta sp. nov., a novel iron-oxidizing zetaproteobacterium isolated from a deep-sea hydrothermal field at the Bayonnaise knoll of the Izu-Ogasawara arc, and a description of Mariprofundales ord. nov. and Zetaproteobacteria classis nov.</title>
        <authorList>
            <person name="Makita H."/>
            <person name="Tanaka E."/>
            <person name="Mitsunobu S."/>
            <person name="Miyazaki M."/>
            <person name="Nunoura T."/>
            <person name="Uematsu K."/>
            <person name="Takaki Y."/>
            <person name="Nishi S."/>
            <person name="Shimamura S."/>
            <person name="Takai K."/>
        </authorList>
    </citation>
    <scope>NUCLEOTIDE SEQUENCE [LARGE SCALE GENOMIC DNA]</scope>
    <source>
        <strain evidence="4 5">ET2</strain>
    </source>
</reference>
<comment type="similarity">
    <text evidence="1">Belongs to the polysaccharide synthase family.</text>
</comment>
<keyword evidence="2" id="KW-1133">Transmembrane helix</keyword>
<feature type="transmembrane region" description="Helical" evidence="2">
    <location>
        <begin position="91"/>
        <end position="112"/>
    </location>
</feature>
<feature type="transmembrane region" description="Helical" evidence="2">
    <location>
        <begin position="23"/>
        <end position="45"/>
    </location>
</feature>
<dbReference type="EMBL" id="BDFD01000004">
    <property type="protein sequence ID" value="GAV19759.1"/>
    <property type="molecule type" value="Genomic_DNA"/>
</dbReference>
<keyword evidence="2" id="KW-0812">Transmembrane</keyword>
<dbReference type="InterPro" id="IPR051203">
    <property type="entry name" value="Polysaccharide_Synthase-Rel"/>
</dbReference>
<protein>
    <submittedName>
        <fullName evidence="4">UDP-N-acetyl-alpha-D-glucosamine C6 dehydratase</fullName>
    </submittedName>
</protein>
<comment type="caution">
    <text evidence="4">The sequence shown here is derived from an EMBL/GenBank/DDBJ whole genome shotgun (WGS) entry which is preliminary data.</text>
</comment>
<accession>A0A1L8CLN7</accession>
<evidence type="ECO:0000259" key="3">
    <source>
        <dbReference type="Pfam" id="PF02719"/>
    </source>
</evidence>
<name>A0A1L8CLN7_9PROT</name>
<dbReference type="STRING" id="1921010.MMIC_P0716"/>
<keyword evidence="2" id="KW-0472">Membrane</keyword>
<gene>
    <name evidence="4" type="ORF">MMIC_P0716</name>
</gene>
<evidence type="ECO:0000256" key="2">
    <source>
        <dbReference type="SAM" id="Phobius"/>
    </source>
</evidence>
<dbReference type="RefSeq" id="WP_227819329.1">
    <property type="nucleotide sequence ID" value="NZ_BDFD01000004.1"/>
</dbReference>
<proteinExistence type="inferred from homology"/>
<evidence type="ECO:0000313" key="4">
    <source>
        <dbReference type="EMBL" id="GAV19759.1"/>
    </source>
</evidence>
<evidence type="ECO:0000313" key="5">
    <source>
        <dbReference type="Proteomes" id="UP000231632"/>
    </source>
</evidence>